<dbReference type="Gene3D" id="2.120.10.10">
    <property type="match status" value="1"/>
</dbReference>
<name>A0AAU7V7E5_9ACTO</name>
<feature type="domain" description="F5/8 type C" evidence="7">
    <location>
        <begin position="501"/>
        <end position="653"/>
    </location>
</feature>
<comment type="similarity">
    <text evidence="2">Belongs to the glycosyl hydrolase 33 family.</text>
</comment>
<proteinExistence type="inferred from homology"/>
<accession>A0AAU7V7E5</accession>
<keyword evidence="8" id="KW-0378">Hydrolase</keyword>
<dbReference type="Pfam" id="PF07532">
    <property type="entry name" value="Big_4"/>
    <property type="match status" value="1"/>
</dbReference>
<dbReference type="InterPro" id="IPR011040">
    <property type="entry name" value="Sialidase"/>
</dbReference>
<keyword evidence="8" id="KW-0326">Glycosidase</keyword>
<feature type="transmembrane region" description="Helical" evidence="5">
    <location>
        <begin position="1099"/>
        <end position="1117"/>
    </location>
</feature>
<organism evidence="8">
    <name type="scientific">Scrofimicrobium appendicitidis</name>
    <dbReference type="NCBI Taxonomy" id="3079930"/>
    <lineage>
        <taxon>Bacteria</taxon>
        <taxon>Bacillati</taxon>
        <taxon>Actinomycetota</taxon>
        <taxon>Actinomycetes</taxon>
        <taxon>Actinomycetales</taxon>
        <taxon>Actinomycetaceae</taxon>
        <taxon>Scrofimicrobium</taxon>
    </lineage>
</organism>
<evidence type="ECO:0000259" key="7">
    <source>
        <dbReference type="PROSITE" id="PS50022"/>
    </source>
</evidence>
<dbReference type="InterPro" id="IPR026856">
    <property type="entry name" value="Sialidase_fam"/>
</dbReference>
<feature type="compositionally biased region" description="Pro residues" evidence="4">
    <location>
        <begin position="1073"/>
        <end position="1084"/>
    </location>
</feature>
<sequence>MTVWTRRLAGVAATAILSIVGLAPLSHAEPAPAPANVDPTLPASYEETRLATNGVDGFTCYRIPALTTANDGTVLASWDGRPGSCGDAPNPNSIVLRTSDDNGLTWSEPRVIAQGVGGDDQVGYSDPSFVVDRETGDIFNFFVQSYDWGWHQGGNNPPSTERQVMHAVYIKSSDHGQTWSEPVRVTEALDPNGDGTVVNGRFAASGEGIQLRTGAHAGRLIQQYTVRDISKGGGMYAVSLYSDDHGETWQAGEPVGPNMDENKVVELSDGRVMLNSRSSGSSGGRWIAYSDDGAETWTGLTFDTQLTDPRNNASIIRAFPLAEPGTPESKILLFSNANSASSRANGTIRISYDDGQTWPDSKVFQAGGMSYSTLTTLADGTIGLLYEPGGSNIQFAKFTWNWLEPGGVTAEVAEPGVVRGANTVSVTLSNPGLAGDLEAGTLTVEYPEATGSVAVPALAGQGQVTVELPLEIGQFVDPGPLTLAASYRTGERTFTLQLPLEVTLAEGQYASEVAPRDQFSVIESAPAQAGEGPERMLDGANFTLYHTLYAGIELPDGFVVDLGSELQLAYLDLTPRSDGANGKIGQYRIEAGSDLADLQPVAEGTWPASASSQRAYLDGVNARYVKVVALSSYGDTPNSWLSVAEFNVRTVGEEPEQQPLQVEMTLAGTPAASYAVGDLIPVNLRFTNLTDQPLSAQSTTSGWEGLAGCAVEDLAAGTSVDCEGQASYRVTQADLERAYVDLSQVWSVEQSEVQVSGPRVNLGIIITNLGVIDVPEVIEAGTVLTYRFEYQNLTERTVAVVPLEGDFGGFHITGTPNCRYGALAPTGSTPKFCNTAVYTVTQQDLDAGQIAPAARFAVGPNTNGTDPYFEVDVPAPVLRLGEDLPVLTEVDPVDPISVPFGTDLDGVLALLPTHGQAQDSAGGTHEVEFAWEVVDYDGSSAQTYPARATFALPDGVEAGGIDPVVETSVTVEPAEVTEPKLASVTPVDSITVEEGTDLVAVLAQLPATTTVTDTEGTSYQVELTWEVTGYDANVPGTYRATGSFALPEGVAPSDEVDQVVTTGVIVEAKVVPSPTPTEPPAPKPGEPKDPELADTGANLWLPVGLAGLLVVAGGVALRRFRS</sequence>
<feature type="signal peptide" evidence="6">
    <location>
        <begin position="1"/>
        <end position="28"/>
    </location>
</feature>
<dbReference type="InterPro" id="IPR000421">
    <property type="entry name" value="FA58C"/>
</dbReference>
<dbReference type="Gene3D" id="2.60.120.260">
    <property type="entry name" value="Galactose-binding domain-like"/>
    <property type="match status" value="1"/>
</dbReference>
<dbReference type="Pfam" id="PF13088">
    <property type="entry name" value="BNR_2"/>
    <property type="match status" value="1"/>
</dbReference>
<evidence type="ECO:0000256" key="4">
    <source>
        <dbReference type="SAM" id="MobiDB-lite"/>
    </source>
</evidence>
<dbReference type="KEGG" id="sapp:SAC06_01200"/>
<evidence type="ECO:0000313" key="8">
    <source>
        <dbReference type="EMBL" id="XBW08204.1"/>
    </source>
</evidence>
<dbReference type="InterPro" id="IPR036278">
    <property type="entry name" value="Sialidase_sf"/>
</dbReference>
<dbReference type="EC" id="3.2.1.18" evidence="3"/>
<dbReference type="Pfam" id="PF00754">
    <property type="entry name" value="F5_F8_type_C"/>
    <property type="match status" value="1"/>
</dbReference>
<evidence type="ECO:0000256" key="3">
    <source>
        <dbReference type="ARBA" id="ARBA00012733"/>
    </source>
</evidence>
<dbReference type="RefSeq" id="WP_350258404.1">
    <property type="nucleotide sequence ID" value="NZ_CP138335.1"/>
</dbReference>
<keyword evidence="5" id="KW-1133">Transmembrane helix</keyword>
<feature type="chain" id="PRO_5043605250" description="exo-alpha-sialidase" evidence="6">
    <location>
        <begin position="29"/>
        <end position="1122"/>
    </location>
</feature>
<dbReference type="GO" id="GO:0016020">
    <property type="term" value="C:membrane"/>
    <property type="evidence" value="ECO:0007669"/>
    <property type="project" value="TreeGrafter"/>
</dbReference>
<dbReference type="CDD" id="cd15482">
    <property type="entry name" value="Sialidase_non-viral"/>
    <property type="match status" value="1"/>
</dbReference>
<dbReference type="SUPFAM" id="SSF49785">
    <property type="entry name" value="Galactose-binding domain-like"/>
    <property type="match status" value="1"/>
</dbReference>
<dbReference type="InterPro" id="IPR011081">
    <property type="entry name" value="Big_4"/>
</dbReference>
<dbReference type="PANTHER" id="PTHR10628">
    <property type="entry name" value="SIALIDASE"/>
    <property type="match status" value="1"/>
</dbReference>
<dbReference type="GO" id="GO:0006689">
    <property type="term" value="P:ganglioside catabolic process"/>
    <property type="evidence" value="ECO:0007669"/>
    <property type="project" value="TreeGrafter"/>
</dbReference>
<keyword evidence="5" id="KW-0812">Transmembrane</keyword>
<keyword evidence="6" id="KW-0732">Signal</keyword>
<evidence type="ECO:0000256" key="5">
    <source>
        <dbReference type="SAM" id="Phobius"/>
    </source>
</evidence>
<evidence type="ECO:0000256" key="2">
    <source>
        <dbReference type="ARBA" id="ARBA00009348"/>
    </source>
</evidence>
<dbReference type="GO" id="GO:0009313">
    <property type="term" value="P:oligosaccharide catabolic process"/>
    <property type="evidence" value="ECO:0007669"/>
    <property type="project" value="TreeGrafter"/>
</dbReference>
<dbReference type="PANTHER" id="PTHR10628:SF30">
    <property type="entry name" value="EXO-ALPHA-SIALIDASE"/>
    <property type="match status" value="1"/>
</dbReference>
<evidence type="ECO:0000256" key="6">
    <source>
        <dbReference type="SAM" id="SignalP"/>
    </source>
</evidence>
<reference evidence="8" key="1">
    <citation type="submission" date="2023-11" db="EMBL/GenBank/DDBJ databases">
        <title>Scrofimicrobium hongkongense sp. nov., isolated from a patient with peritonitis.</title>
        <authorList>
            <person name="Lao H.Y."/>
            <person name="Wong A.Y.P."/>
            <person name="Ng T.L."/>
            <person name="Wong R.Y.L."/>
            <person name="Yau M.C.Y."/>
            <person name="Lam J.Y.W."/>
            <person name="Siu G.K.H."/>
        </authorList>
    </citation>
    <scope>NUCLEOTIDE SEQUENCE</scope>
    <source>
        <strain evidence="8">R131</strain>
    </source>
</reference>
<evidence type="ECO:0000256" key="1">
    <source>
        <dbReference type="ARBA" id="ARBA00000427"/>
    </source>
</evidence>
<comment type="catalytic activity">
    <reaction evidence="1">
        <text>Hydrolysis of alpha-(2-&gt;3)-, alpha-(2-&gt;6)-, alpha-(2-&gt;8)- glycosidic linkages of terminal sialic acid residues in oligosaccharides, glycoproteins, glycolipids, colominic acid and synthetic substrates.</text>
        <dbReference type="EC" id="3.2.1.18"/>
    </reaction>
</comment>
<dbReference type="EMBL" id="CP138335">
    <property type="protein sequence ID" value="XBW08204.1"/>
    <property type="molecule type" value="Genomic_DNA"/>
</dbReference>
<dbReference type="GO" id="GO:0004308">
    <property type="term" value="F:exo-alpha-sialidase activity"/>
    <property type="evidence" value="ECO:0007669"/>
    <property type="project" value="UniProtKB-EC"/>
</dbReference>
<dbReference type="PROSITE" id="PS50022">
    <property type="entry name" value="FA58C_3"/>
    <property type="match status" value="1"/>
</dbReference>
<protein>
    <recommendedName>
        <fullName evidence="3">exo-alpha-sialidase</fullName>
        <ecNumber evidence="3">3.2.1.18</ecNumber>
    </recommendedName>
</protein>
<feature type="region of interest" description="Disordered" evidence="4">
    <location>
        <begin position="1071"/>
        <end position="1095"/>
    </location>
</feature>
<dbReference type="SUPFAM" id="SSF50939">
    <property type="entry name" value="Sialidases"/>
    <property type="match status" value="1"/>
</dbReference>
<dbReference type="GO" id="GO:0005737">
    <property type="term" value="C:cytoplasm"/>
    <property type="evidence" value="ECO:0007669"/>
    <property type="project" value="TreeGrafter"/>
</dbReference>
<dbReference type="InterPro" id="IPR008979">
    <property type="entry name" value="Galactose-bd-like_sf"/>
</dbReference>
<dbReference type="AlphaFoldDB" id="A0AAU7V7E5"/>
<gene>
    <name evidence="8" type="ORF">SAC06_01200</name>
</gene>
<keyword evidence="5" id="KW-0472">Membrane</keyword>